<proteinExistence type="predicted"/>
<feature type="transmembrane region" description="Helical" evidence="1">
    <location>
        <begin position="6"/>
        <end position="25"/>
    </location>
</feature>
<evidence type="ECO:0000313" key="2">
    <source>
        <dbReference type="EMBL" id="OGF32583.1"/>
    </source>
</evidence>
<name>A0A1F5T1H2_9BACT</name>
<comment type="caution">
    <text evidence="2">The sequence shown here is derived from an EMBL/GenBank/DDBJ whole genome shotgun (WGS) entry which is preliminary data.</text>
</comment>
<accession>A0A1F5T1H2</accession>
<dbReference type="Proteomes" id="UP000179001">
    <property type="component" value="Unassembled WGS sequence"/>
</dbReference>
<evidence type="ECO:0000256" key="1">
    <source>
        <dbReference type="SAM" id="Phobius"/>
    </source>
</evidence>
<gene>
    <name evidence="2" type="ORF">A2478_00005</name>
</gene>
<reference evidence="2 3" key="1">
    <citation type="journal article" date="2016" name="Nat. Commun.">
        <title>Thousands of microbial genomes shed light on interconnected biogeochemical processes in an aquifer system.</title>
        <authorList>
            <person name="Anantharaman K."/>
            <person name="Brown C.T."/>
            <person name="Hug L.A."/>
            <person name="Sharon I."/>
            <person name="Castelle C.J."/>
            <person name="Probst A.J."/>
            <person name="Thomas B.C."/>
            <person name="Singh A."/>
            <person name="Wilkins M.J."/>
            <person name="Karaoz U."/>
            <person name="Brodie E.L."/>
            <person name="Williams K.H."/>
            <person name="Hubbard S.S."/>
            <person name="Banfield J.F."/>
        </authorList>
    </citation>
    <scope>NUCLEOTIDE SEQUENCE [LARGE SCALE GENOMIC DNA]</scope>
</reference>
<dbReference type="STRING" id="1798002.A2478_00005"/>
<protein>
    <submittedName>
        <fullName evidence="2">Uncharacterized protein</fullName>
    </submittedName>
</protein>
<evidence type="ECO:0000313" key="3">
    <source>
        <dbReference type="Proteomes" id="UP000179001"/>
    </source>
</evidence>
<sequence>MKKQNYLILGFVVVAVIITIAVVLFNTPKINDSEITQITDSNSEVLLLNKVIQSQNRFSDCIDEVAKVYEEQGIKQLTPEIIEKTRRCKSSVSKEVTKISGDNYLVKYNQNMPEDCKSARTVSNLLNVEVNIHTKETAGNWQNGIVFSESAIQDIENSLEPKDCKAYADYIGSHGTLK</sequence>
<keyword evidence="1" id="KW-0472">Membrane</keyword>
<organism evidence="2 3">
    <name type="scientific">Candidatus Falkowbacteria bacterium RIFOXYC2_FULL_36_12</name>
    <dbReference type="NCBI Taxonomy" id="1798002"/>
    <lineage>
        <taxon>Bacteria</taxon>
        <taxon>Candidatus Falkowiibacteriota</taxon>
    </lineage>
</organism>
<dbReference type="AlphaFoldDB" id="A0A1F5T1H2"/>
<keyword evidence="1" id="KW-0812">Transmembrane</keyword>
<keyword evidence="1" id="KW-1133">Transmembrane helix</keyword>
<dbReference type="EMBL" id="MFGJ01000004">
    <property type="protein sequence ID" value="OGF32583.1"/>
    <property type="molecule type" value="Genomic_DNA"/>
</dbReference>